<evidence type="ECO:0000313" key="12">
    <source>
        <dbReference type="EMBL" id="GLO65922.1"/>
    </source>
</evidence>
<keyword evidence="6 9" id="KW-0378">Hydrolase</keyword>
<feature type="transmembrane region" description="Helical" evidence="9">
    <location>
        <begin position="122"/>
        <end position="146"/>
    </location>
</feature>
<evidence type="ECO:0000256" key="7">
    <source>
        <dbReference type="ARBA" id="ARBA00022989"/>
    </source>
</evidence>
<feature type="active site" evidence="9">
    <location>
        <position position="112"/>
    </location>
</feature>
<dbReference type="EMBL" id="BSKO01000001">
    <property type="protein sequence ID" value="GLO65922.1"/>
    <property type="molecule type" value="Genomic_DNA"/>
</dbReference>
<keyword evidence="12" id="KW-0449">Lipoprotein</keyword>
<dbReference type="PROSITE" id="PS00855">
    <property type="entry name" value="SPASE_II"/>
    <property type="match status" value="1"/>
</dbReference>
<dbReference type="NCBIfam" id="TIGR00077">
    <property type="entry name" value="lspA"/>
    <property type="match status" value="1"/>
</dbReference>
<accession>A0ABQ5TMY6</accession>
<gene>
    <name evidence="9 12" type="primary">lspA</name>
    <name evidence="12" type="ORF">MACH08_17060</name>
</gene>
<comment type="similarity">
    <text evidence="1 9 11">Belongs to the peptidase A8 family.</text>
</comment>
<keyword evidence="8 9" id="KW-0472">Membrane</keyword>
<evidence type="ECO:0000256" key="6">
    <source>
        <dbReference type="ARBA" id="ARBA00022801"/>
    </source>
</evidence>
<dbReference type="PANTHER" id="PTHR33695">
    <property type="entry name" value="LIPOPROTEIN SIGNAL PEPTIDASE"/>
    <property type="match status" value="1"/>
</dbReference>
<feature type="transmembrane region" description="Helical" evidence="9">
    <location>
        <begin position="85"/>
        <end position="102"/>
    </location>
</feature>
<dbReference type="EC" id="3.4.23.36" evidence="9"/>
<comment type="caution">
    <text evidence="12">The sequence shown here is derived from an EMBL/GenBank/DDBJ whole genome shotgun (WGS) entry which is preliminary data.</text>
</comment>
<keyword evidence="5 9" id="KW-0064">Aspartyl protease</keyword>
<keyword evidence="7 9" id="KW-1133">Transmembrane helix</keyword>
<evidence type="ECO:0000256" key="9">
    <source>
        <dbReference type="HAMAP-Rule" id="MF_00161"/>
    </source>
</evidence>
<comment type="subcellular location">
    <subcellularLocation>
        <location evidence="9">Cell membrane</location>
        <topology evidence="9">Multi-pass membrane protein</topology>
    </subcellularLocation>
</comment>
<feature type="transmembrane region" description="Helical" evidence="9">
    <location>
        <begin position="5"/>
        <end position="23"/>
    </location>
</feature>
<dbReference type="Proteomes" id="UP001275436">
    <property type="component" value="Unassembled WGS sequence"/>
</dbReference>
<comment type="pathway">
    <text evidence="9">Protein modification; lipoprotein biosynthesis (signal peptide cleavage).</text>
</comment>
<dbReference type="InterPro" id="IPR001872">
    <property type="entry name" value="Peptidase_A8"/>
</dbReference>
<comment type="catalytic activity">
    <reaction evidence="9 10">
        <text>Release of signal peptides from bacterial membrane prolipoproteins. Hydrolyzes -Xaa-Yaa-Zaa-|-(S,diacylglyceryl)Cys-, in which Xaa is hydrophobic (preferably Leu), and Yaa (Ala or Ser) and Zaa (Gly or Ala) have small, neutral side chains.</text>
        <dbReference type="EC" id="3.4.23.36"/>
    </reaction>
</comment>
<evidence type="ECO:0000256" key="11">
    <source>
        <dbReference type="RuleBase" id="RU004181"/>
    </source>
</evidence>
<evidence type="ECO:0000256" key="8">
    <source>
        <dbReference type="ARBA" id="ARBA00023136"/>
    </source>
</evidence>
<protein>
    <recommendedName>
        <fullName evidence="9">Lipoprotein signal peptidase</fullName>
        <ecNumber evidence="9">3.4.23.36</ecNumber>
    </recommendedName>
    <alternativeName>
        <fullName evidence="9">Prolipoprotein signal peptidase</fullName>
    </alternativeName>
    <alternativeName>
        <fullName evidence="9">Signal peptidase II</fullName>
        <shortName evidence="9">SPase II</shortName>
    </alternativeName>
</protein>
<evidence type="ECO:0000256" key="10">
    <source>
        <dbReference type="RuleBase" id="RU000594"/>
    </source>
</evidence>
<evidence type="ECO:0000256" key="1">
    <source>
        <dbReference type="ARBA" id="ARBA00006139"/>
    </source>
</evidence>
<proteinExistence type="inferred from homology"/>
<evidence type="ECO:0000256" key="4">
    <source>
        <dbReference type="ARBA" id="ARBA00022692"/>
    </source>
</evidence>
<keyword evidence="3 9" id="KW-0645">Protease</keyword>
<dbReference type="PRINTS" id="PR00781">
    <property type="entry name" value="LIPOSIGPTASE"/>
</dbReference>
<evidence type="ECO:0000256" key="2">
    <source>
        <dbReference type="ARBA" id="ARBA00022475"/>
    </source>
</evidence>
<evidence type="ECO:0000256" key="3">
    <source>
        <dbReference type="ARBA" id="ARBA00022670"/>
    </source>
</evidence>
<comment type="function">
    <text evidence="9 10">This protein specifically catalyzes the removal of signal peptides from prolipoproteins.</text>
</comment>
<reference evidence="12 13" key="1">
    <citation type="submission" date="2023-02" db="EMBL/GenBank/DDBJ databases">
        <title>Oceanobacillus kimchii IFOP_LL358 isolated form Alexandrium catenella lab strain.</title>
        <authorList>
            <person name="Gajardo G."/>
            <person name="Ueki S."/>
            <person name="Maruyama F."/>
        </authorList>
    </citation>
    <scope>NUCLEOTIDE SEQUENCE [LARGE SCALE GENOMIC DNA]</scope>
    <source>
        <strain evidence="12 13">IFOP_LL358</strain>
    </source>
</reference>
<dbReference type="RefSeq" id="WP_017796602.1">
    <property type="nucleotide sequence ID" value="NZ_BSKO01000001.1"/>
</dbReference>
<dbReference type="PANTHER" id="PTHR33695:SF1">
    <property type="entry name" value="LIPOPROTEIN SIGNAL PEPTIDASE"/>
    <property type="match status" value="1"/>
</dbReference>
<evidence type="ECO:0000313" key="13">
    <source>
        <dbReference type="Proteomes" id="UP001275436"/>
    </source>
</evidence>
<keyword evidence="4 9" id="KW-0812">Transmembrane</keyword>
<evidence type="ECO:0000256" key="5">
    <source>
        <dbReference type="ARBA" id="ARBA00022750"/>
    </source>
</evidence>
<organism evidence="12 13">
    <name type="scientific">Oceanobacillus kimchii</name>
    <dbReference type="NCBI Taxonomy" id="746691"/>
    <lineage>
        <taxon>Bacteria</taxon>
        <taxon>Bacillati</taxon>
        <taxon>Bacillota</taxon>
        <taxon>Bacilli</taxon>
        <taxon>Bacillales</taxon>
        <taxon>Bacillaceae</taxon>
        <taxon>Oceanobacillus</taxon>
    </lineage>
</organism>
<dbReference type="HAMAP" id="MF_00161">
    <property type="entry name" value="LspA"/>
    <property type="match status" value="1"/>
</dbReference>
<keyword evidence="2 9" id="KW-1003">Cell membrane</keyword>
<sequence>MIMYYLIAIVLVIIDQLTKWLVVSRMELGESIPVIDNFFYITSHRNTGAAWGILEGQMLLFYIITTIVIVGIIYLLHTHAKGDRILSVALVVILGGAIGNFIDRIFRQEVVDFANFYIFDYNFPIFNVADSSLTIGVIIFIIATILEEKRQKGKSKS</sequence>
<dbReference type="Pfam" id="PF01252">
    <property type="entry name" value="Peptidase_A8"/>
    <property type="match status" value="1"/>
</dbReference>
<feature type="active site" evidence="9">
    <location>
        <position position="130"/>
    </location>
</feature>
<keyword evidence="13" id="KW-1185">Reference proteome</keyword>
<feature type="transmembrane region" description="Helical" evidence="9">
    <location>
        <begin position="59"/>
        <end position="76"/>
    </location>
</feature>
<name>A0ABQ5TMY6_9BACI</name>